<sequence>MNKKLLTAAMALAFVAGSAQAGLVSPVTPTAAELVTTGGEVVIYFAGQSAGYDSVLNLIEPAGFAGNPFFQNHSTPVGTPLSLGTYAAGTVLRFRMDVTSTGQSFFTGPGAGNPDGLVHVGHANWAADAVIPVDGLWVGFEDILGGGDRDYDDNRFVFTNVRSDVPEPGSLALLGGAALAAAGLRRRRFL</sequence>
<gene>
    <name evidence="3" type="ORF">AW08_03830</name>
</gene>
<feature type="domain" description="Ice-binding protein C-terminal" evidence="2">
    <location>
        <begin position="164"/>
        <end position="187"/>
    </location>
</feature>
<dbReference type="PATRIC" id="fig|1454001.3.peg.3854"/>
<name>A0A011NHS7_9PROT</name>
<reference evidence="3" key="1">
    <citation type="submission" date="2014-02" db="EMBL/GenBank/DDBJ databases">
        <title>Expanding our view of genomic diversity in Candidatus Accumulibacter clades.</title>
        <authorList>
            <person name="Skennerton C.T."/>
            <person name="Barr J.J."/>
            <person name="Slater F.R."/>
            <person name="Bond P.L."/>
            <person name="Tyson G.W."/>
        </authorList>
    </citation>
    <scope>NUCLEOTIDE SEQUENCE [LARGE SCALE GENOMIC DNA]</scope>
</reference>
<feature type="chain" id="PRO_5001460905" evidence="1">
    <location>
        <begin position="22"/>
        <end position="190"/>
    </location>
</feature>
<dbReference type="EMBL" id="JFAX01000042">
    <property type="protein sequence ID" value="EXI64087.1"/>
    <property type="molecule type" value="Genomic_DNA"/>
</dbReference>
<protein>
    <submittedName>
        <fullName evidence="3">PEP-CTERM motif protein</fullName>
    </submittedName>
</protein>
<evidence type="ECO:0000313" key="3">
    <source>
        <dbReference type="EMBL" id="EXI64087.1"/>
    </source>
</evidence>
<accession>A0A011NHS7</accession>
<dbReference type="AlphaFoldDB" id="A0A011NHS7"/>
<dbReference type="STRING" id="1454001.AW08_03830"/>
<keyword evidence="1" id="KW-0732">Signal</keyword>
<dbReference type="NCBIfam" id="TIGR02595">
    <property type="entry name" value="PEP_CTERM"/>
    <property type="match status" value="1"/>
</dbReference>
<evidence type="ECO:0000256" key="1">
    <source>
        <dbReference type="SAM" id="SignalP"/>
    </source>
</evidence>
<feature type="signal peptide" evidence="1">
    <location>
        <begin position="1"/>
        <end position="21"/>
    </location>
</feature>
<proteinExistence type="predicted"/>
<dbReference type="Proteomes" id="UP000020218">
    <property type="component" value="Unassembled WGS sequence"/>
</dbReference>
<evidence type="ECO:0000259" key="2">
    <source>
        <dbReference type="Pfam" id="PF07589"/>
    </source>
</evidence>
<comment type="caution">
    <text evidence="3">The sequence shown here is derived from an EMBL/GenBank/DDBJ whole genome shotgun (WGS) entry which is preliminary data.</text>
</comment>
<organism evidence="3 4">
    <name type="scientific">Candidatus Accumulibacter adjunctus</name>
    <dbReference type="NCBI Taxonomy" id="1454001"/>
    <lineage>
        <taxon>Bacteria</taxon>
        <taxon>Pseudomonadati</taxon>
        <taxon>Pseudomonadota</taxon>
        <taxon>Betaproteobacteria</taxon>
        <taxon>Candidatus Accumulibacter</taxon>
    </lineage>
</organism>
<evidence type="ECO:0000313" key="4">
    <source>
        <dbReference type="Proteomes" id="UP000020218"/>
    </source>
</evidence>
<dbReference type="Pfam" id="PF07589">
    <property type="entry name" value="PEP-CTERM"/>
    <property type="match status" value="1"/>
</dbReference>
<dbReference type="InterPro" id="IPR013424">
    <property type="entry name" value="Ice-binding_C"/>
</dbReference>
<keyword evidence="4" id="KW-1185">Reference proteome</keyword>